<dbReference type="AlphaFoldDB" id="A0A0N5CWC9"/>
<reference evidence="1 2" key="2">
    <citation type="submission" date="2018-11" db="EMBL/GenBank/DDBJ databases">
        <authorList>
            <consortium name="Pathogen Informatics"/>
        </authorList>
    </citation>
    <scope>NUCLEOTIDE SEQUENCE [LARGE SCALE GENOMIC DNA]</scope>
</reference>
<proteinExistence type="predicted"/>
<evidence type="ECO:0000313" key="1">
    <source>
        <dbReference type="EMBL" id="VDN01779.1"/>
    </source>
</evidence>
<dbReference type="EMBL" id="UYYF01004297">
    <property type="protein sequence ID" value="VDN01779.1"/>
    <property type="molecule type" value="Genomic_DNA"/>
</dbReference>
<name>A0A0N5CWC9_THECL</name>
<reference evidence="3" key="1">
    <citation type="submission" date="2017-02" db="UniProtKB">
        <authorList>
            <consortium name="WormBaseParasite"/>
        </authorList>
    </citation>
    <scope>IDENTIFICATION</scope>
</reference>
<accession>A0A0N5CWC9</accession>
<dbReference type="WBParaSite" id="TCLT_0000464701-mRNA-1">
    <property type="protein sequence ID" value="TCLT_0000464701-mRNA-1"/>
    <property type="gene ID" value="TCLT_0000464701"/>
</dbReference>
<organism evidence="3">
    <name type="scientific">Thelazia callipaeda</name>
    <name type="common">Oriental eyeworm</name>
    <name type="synonym">Parasitic nematode</name>
    <dbReference type="NCBI Taxonomy" id="103827"/>
    <lineage>
        <taxon>Eukaryota</taxon>
        <taxon>Metazoa</taxon>
        <taxon>Ecdysozoa</taxon>
        <taxon>Nematoda</taxon>
        <taxon>Chromadorea</taxon>
        <taxon>Rhabditida</taxon>
        <taxon>Spirurina</taxon>
        <taxon>Spiruromorpha</taxon>
        <taxon>Thelazioidea</taxon>
        <taxon>Thelaziidae</taxon>
        <taxon>Thelazia</taxon>
    </lineage>
</organism>
<gene>
    <name evidence="1" type="ORF">TCLT_LOCUS4636</name>
</gene>
<evidence type="ECO:0000313" key="3">
    <source>
        <dbReference type="WBParaSite" id="TCLT_0000464701-mRNA-1"/>
    </source>
</evidence>
<dbReference type="Proteomes" id="UP000276776">
    <property type="component" value="Unassembled WGS sequence"/>
</dbReference>
<evidence type="ECO:0000313" key="2">
    <source>
        <dbReference type="Proteomes" id="UP000276776"/>
    </source>
</evidence>
<protein>
    <submittedName>
        <fullName evidence="3">PH domain-containing protein</fullName>
    </submittedName>
</protein>
<keyword evidence="2" id="KW-1185">Reference proteome</keyword>
<sequence>MSQSLLSDRMSLADVLPLPHSPPPPLFTHYFAFVMSEGATNCGMKLVNQEMMQTWLDLISNEDGSRSARAAAVGPIKK</sequence>